<evidence type="ECO:0000256" key="1">
    <source>
        <dbReference type="SAM" id="MobiDB-lite"/>
    </source>
</evidence>
<gene>
    <name evidence="2" type="ORF">L227DRAFT_437286</name>
</gene>
<dbReference type="Proteomes" id="UP000313359">
    <property type="component" value="Unassembled WGS sequence"/>
</dbReference>
<dbReference type="AlphaFoldDB" id="A0A5C2SHP2"/>
<accession>A0A5C2SHP2</accession>
<proteinExistence type="predicted"/>
<name>A0A5C2SHP2_9APHY</name>
<organism evidence="2 3">
    <name type="scientific">Lentinus tigrinus ALCF2SS1-6</name>
    <dbReference type="NCBI Taxonomy" id="1328759"/>
    <lineage>
        <taxon>Eukaryota</taxon>
        <taxon>Fungi</taxon>
        <taxon>Dikarya</taxon>
        <taxon>Basidiomycota</taxon>
        <taxon>Agaricomycotina</taxon>
        <taxon>Agaricomycetes</taxon>
        <taxon>Polyporales</taxon>
        <taxon>Polyporaceae</taxon>
        <taxon>Lentinus</taxon>
    </lineage>
</organism>
<sequence>MAQPVIYRTPPLAGRPPFATDEPDHIYAQQQQDPSRRLRQPPPPDPNARSSAYNMYVSSFAFTNDDEEGKRRLLAEVGHSSRQVFGALPRRRAASIARVVLRHTLRVSWTLEGAAIRTGKDSVPQSGPRSSSIASVWPPALAKVVPWSLAPALRHHTV</sequence>
<dbReference type="STRING" id="1328759.A0A5C2SHP2"/>
<reference evidence="2" key="1">
    <citation type="journal article" date="2018" name="Genome Biol. Evol.">
        <title>Genomics and development of Lentinus tigrinus, a white-rot wood-decaying mushroom with dimorphic fruiting bodies.</title>
        <authorList>
            <person name="Wu B."/>
            <person name="Xu Z."/>
            <person name="Knudson A."/>
            <person name="Carlson A."/>
            <person name="Chen N."/>
            <person name="Kovaka S."/>
            <person name="LaButti K."/>
            <person name="Lipzen A."/>
            <person name="Pennachio C."/>
            <person name="Riley R."/>
            <person name="Schakwitz W."/>
            <person name="Umezawa K."/>
            <person name="Ohm R.A."/>
            <person name="Grigoriev I.V."/>
            <person name="Nagy L.G."/>
            <person name="Gibbons J."/>
            <person name="Hibbett D."/>
        </authorList>
    </citation>
    <scope>NUCLEOTIDE SEQUENCE [LARGE SCALE GENOMIC DNA]</scope>
    <source>
        <strain evidence="2">ALCF2SS1-6</strain>
    </source>
</reference>
<dbReference type="OrthoDB" id="3261666at2759"/>
<keyword evidence="3" id="KW-1185">Reference proteome</keyword>
<dbReference type="EMBL" id="ML122258">
    <property type="protein sequence ID" value="RPD62807.1"/>
    <property type="molecule type" value="Genomic_DNA"/>
</dbReference>
<protein>
    <submittedName>
        <fullName evidence="2">Uncharacterized protein</fullName>
    </submittedName>
</protein>
<evidence type="ECO:0000313" key="3">
    <source>
        <dbReference type="Proteomes" id="UP000313359"/>
    </source>
</evidence>
<evidence type="ECO:0000313" key="2">
    <source>
        <dbReference type="EMBL" id="RPD62807.1"/>
    </source>
</evidence>
<feature type="region of interest" description="Disordered" evidence="1">
    <location>
        <begin position="1"/>
        <end position="51"/>
    </location>
</feature>